<proteinExistence type="inferred from homology"/>
<dbReference type="SMART" id="SM00846">
    <property type="entry name" value="Gp_dh_N"/>
    <property type="match status" value="1"/>
</dbReference>
<dbReference type="SUPFAM" id="SSF55347">
    <property type="entry name" value="Glyceraldehyde-3-phosphate dehydrogenase-like, C-terminal domain"/>
    <property type="match status" value="1"/>
</dbReference>
<comment type="similarity">
    <text evidence="1 3">Belongs to the glyceraldehyde-3-phosphate dehydrogenase family.</text>
</comment>
<dbReference type="PIRSF" id="PIRSF000149">
    <property type="entry name" value="GAP_DH"/>
    <property type="match status" value="1"/>
</dbReference>
<dbReference type="CDD" id="cd05214">
    <property type="entry name" value="GAPDH_I_N"/>
    <property type="match status" value="1"/>
</dbReference>
<comment type="caution">
    <text evidence="5">The sequence shown here is derived from an EMBL/GenBank/DDBJ whole genome shotgun (WGS) entry which is preliminary data.</text>
</comment>
<dbReference type="InterPro" id="IPR020831">
    <property type="entry name" value="GlycerAld/Erythrose_P_DH"/>
</dbReference>
<protein>
    <submittedName>
        <fullName evidence="5">Type I glyceraldehyde-3-phosphate dehydrogenase</fullName>
    </submittedName>
</protein>
<dbReference type="Proteomes" id="UP000624701">
    <property type="component" value="Unassembled WGS sequence"/>
</dbReference>
<accession>A0ABQ2BZ61</accession>
<dbReference type="InterPro" id="IPR020829">
    <property type="entry name" value="GlycerAld_3-P_DH_cat"/>
</dbReference>
<name>A0ABQ2BZ61_9FLAO</name>
<evidence type="ECO:0000256" key="1">
    <source>
        <dbReference type="ARBA" id="ARBA00007406"/>
    </source>
</evidence>
<feature type="domain" description="Glyceraldehyde 3-phosphate dehydrogenase NAD(P) binding" evidence="4">
    <location>
        <begin position="2"/>
        <end position="151"/>
    </location>
</feature>
<dbReference type="Gene3D" id="3.30.360.10">
    <property type="entry name" value="Dihydrodipicolinate Reductase, domain 2"/>
    <property type="match status" value="1"/>
</dbReference>
<dbReference type="NCBIfam" id="TIGR01534">
    <property type="entry name" value="GAPDH-I"/>
    <property type="match status" value="1"/>
</dbReference>
<evidence type="ECO:0000256" key="3">
    <source>
        <dbReference type="RuleBase" id="RU000397"/>
    </source>
</evidence>
<evidence type="ECO:0000313" key="5">
    <source>
        <dbReference type="EMBL" id="GGI56808.1"/>
    </source>
</evidence>
<dbReference type="InterPro" id="IPR036291">
    <property type="entry name" value="NAD(P)-bd_dom_sf"/>
</dbReference>
<evidence type="ECO:0000256" key="2">
    <source>
        <dbReference type="ARBA" id="ARBA00023002"/>
    </source>
</evidence>
<gene>
    <name evidence="5" type="primary">gapA1</name>
    <name evidence="5" type="ORF">GCM10011444_11170</name>
</gene>
<sequence length="338" mass="37132">MIRVAINGFGRIGRRFFRLSLNNPNIKIVAINDLADSKTLSHLLKYDSIHGVLNKNIDHSKNEISVDGEKIPLLNQNDISKINWHDYQPDFVIEATGKFKTEAQLKNHISNGAKRVILSVPPSDDSIKTVVLGVNDNILDGSETIISNASCTTNNAAPMMALMHGNFGVKQAYITTIHSYTTDQSLHDQPHRDLRRARAAGQSIVPTTTGAAKALTKIFPDLEDVIGGCGIRVPVPNGSLTDITFNVEGEVTIAHVNDLFKKASQTHLKGILQYTEDPIVSIDINGNTHSCIFDSQMTSVIGNMVKIIGWYDNETGYSSRLIELICNLSEKNTLLSNK</sequence>
<dbReference type="Pfam" id="PF02800">
    <property type="entry name" value="Gp_dh_C"/>
    <property type="match status" value="1"/>
</dbReference>
<reference evidence="6" key="1">
    <citation type="journal article" date="2019" name="Int. J. Syst. Evol. Microbiol.">
        <title>The Global Catalogue of Microorganisms (GCM) 10K type strain sequencing project: providing services to taxonomists for standard genome sequencing and annotation.</title>
        <authorList>
            <consortium name="The Broad Institute Genomics Platform"/>
            <consortium name="The Broad Institute Genome Sequencing Center for Infectious Disease"/>
            <person name="Wu L."/>
            <person name="Ma J."/>
        </authorList>
    </citation>
    <scope>NUCLEOTIDE SEQUENCE [LARGE SCALE GENOMIC DNA]</scope>
    <source>
        <strain evidence="6">CCM 8681</strain>
    </source>
</reference>
<dbReference type="PRINTS" id="PR00078">
    <property type="entry name" value="G3PDHDRGNASE"/>
</dbReference>
<dbReference type="InterPro" id="IPR020828">
    <property type="entry name" value="GlycerAld_3-P_DH_NAD(P)-bd"/>
</dbReference>
<dbReference type="Gene3D" id="3.40.50.720">
    <property type="entry name" value="NAD(P)-binding Rossmann-like Domain"/>
    <property type="match status" value="1"/>
</dbReference>
<dbReference type="RefSeq" id="WP_188373704.1">
    <property type="nucleotide sequence ID" value="NZ_BMDQ01000001.1"/>
</dbReference>
<dbReference type="InterPro" id="IPR006424">
    <property type="entry name" value="Glyceraldehyde-3-P_DH_1"/>
</dbReference>
<keyword evidence="6" id="KW-1185">Reference proteome</keyword>
<dbReference type="PANTHER" id="PTHR43148">
    <property type="entry name" value="GLYCERALDEHYDE-3-PHOSPHATE DEHYDROGENASE 2"/>
    <property type="match status" value="1"/>
</dbReference>
<organism evidence="5 6">
    <name type="scientific">Winogradskyella haliclonae</name>
    <dbReference type="NCBI Taxonomy" id="2048558"/>
    <lineage>
        <taxon>Bacteria</taxon>
        <taxon>Pseudomonadati</taxon>
        <taxon>Bacteroidota</taxon>
        <taxon>Flavobacteriia</taxon>
        <taxon>Flavobacteriales</taxon>
        <taxon>Flavobacteriaceae</taxon>
        <taxon>Winogradskyella</taxon>
    </lineage>
</organism>
<keyword evidence="2" id="KW-0560">Oxidoreductase</keyword>
<evidence type="ECO:0000259" key="4">
    <source>
        <dbReference type="SMART" id="SM00846"/>
    </source>
</evidence>
<evidence type="ECO:0000313" key="6">
    <source>
        <dbReference type="Proteomes" id="UP000624701"/>
    </source>
</evidence>
<dbReference type="SUPFAM" id="SSF51735">
    <property type="entry name" value="NAD(P)-binding Rossmann-fold domains"/>
    <property type="match status" value="1"/>
</dbReference>
<dbReference type="CDD" id="cd18126">
    <property type="entry name" value="GAPDH_I_C"/>
    <property type="match status" value="1"/>
</dbReference>
<dbReference type="EMBL" id="BMDQ01000001">
    <property type="protein sequence ID" value="GGI56808.1"/>
    <property type="molecule type" value="Genomic_DNA"/>
</dbReference>
<dbReference type="Pfam" id="PF00044">
    <property type="entry name" value="Gp_dh_N"/>
    <property type="match status" value="1"/>
</dbReference>